<sequence length="34" mass="3997">MTNQEHSWADDYLMDYEQGDCDQEDSEPLLSECV</sequence>
<proteinExistence type="predicted"/>
<dbReference type="Proteomes" id="UP001549291">
    <property type="component" value="Unassembled WGS sequence"/>
</dbReference>
<protein>
    <submittedName>
        <fullName evidence="1">Uncharacterized protein</fullName>
    </submittedName>
</protein>
<accession>A0ABV2RQQ6</accession>
<keyword evidence="2" id="KW-1185">Reference proteome</keyword>
<comment type="caution">
    <text evidence="1">The sequence shown here is derived from an EMBL/GenBank/DDBJ whole genome shotgun (WGS) entry which is preliminary data.</text>
</comment>
<organism evidence="1 2">
    <name type="scientific">Bradyrhizobium japonicum</name>
    <dbReference type="NCBI Taxonomy" id="375"/>
    <lineage>
        <taxon>Bacteria</taxon>
        <taxon>Pseudomonadati</taxon>
        <taxon>Pseudomonadota</taxon>
        <taxon>Alphaproteobacteria</taxon>
        <taxon>Hyphomicrobiales</taxon>
        <taxon>Nitrobacteraceae</taxon>
        <taxon>Bradyrhizobium</taxon>
    </lineage>
</organism>
<evidence type="ECO:0000313" key="2">
    <source>
        <dbReference type="Proteomes" id="UP001549291"/>
    </source>
</evidence>
<reference evidence="1 2" key="1">
    <citation type="submission" date="2024-06" db="EMBL/GenBank/DDBJ databases">
        <title>Genomic Encyclopedia of Type Strains, Phase V (KMG-V): Genome sequencing to study the core and pangenomes of soil and plant-associated prokaryotes.</title>
        <authorList>
            <person name="Whitman W."/>
        </authorList>
    </citation>
    <scope>NUCLEOTIDE SEQUENCE [LARGE SCALE GENOMIC DNA]</scope>
    <source>
        <strain evidence="1 2">USDA 160</strain>
    </source>
</reference>
<name>A0ABV2RQQ6_BRAJP</name>
<gene>
    <name evidence="1" type="ORF">ABIF63_003355</name>
</gene>
<dbReference type="EMBL" id="JBEPTQ010000002">
    <property type="protein sequence ID" value="MET4719249.1"/>
    <property type="molecule type" value="Genomic_DNA"/>
</dbReference>
<evidence type="ECO:0000313" key="1">
    <source>
        <dbReference type="EMBL" id="MET4719249.1"/>
    </source>
</evidence>